<protein>
    <submittedName>
        <fullName evidence="2">Uncharacterized protein</fullName>
    </submittedName>
</protein>
<reference evidence="2 3" key="1">
    <citation type="submission" date="2019-09" db="EMBL/GenBank/DDBJ databases">
        <title>Draft genome of the ectomycorrhizal ascomycete Sphaerosporella brunnea.</title>
        <authorList>
            <consortium name="DOE Joint Genome Institute"/>
            <person name="Benucci G.M."/>
            <person name="Marozzi G."/>
            <person name="Antonielli L."/>
            <person name="Sanchez S."/>
            <person name="Marco P."/>
            <person name="Wang X."/>
            <person name="Falini L.B."/>
            <person name="Barry K."/>
            <person name="Haridas S."/>
            <person name="Lipzen A."/>
            <person name="Labutti K."/>
            <person name="Grigoriev I.V."/>
            <person name="Murat C."/>
            <person name="Martin F."/>
            <person name="Albertini E."/>
            <person name="Donnini D."/>
            <person name="Bonito G."/>
        </authorList>
    </citation>
    <scope>NUCLEOTIDE SEQUENCE [LARGE SCALE GENOMIC DNA]</scope>
    <source>
        <strain evidence="2 3">Sb_GMNB300</strain>
    </source>
</reference>
<dbReference type="Proteomes" id="UP000326924">
    <property type="component" value="Unassembled WGS sequence"/>
</dbReference>
<comment type="caution">
    <text evidence="2">The sequence shown here is derived from an EMBL/GenBank/DDBJ whole genome shotgun (WGS) entry which is preliminary data.</text>
</comment>
<evidence type="ECO:0000256" key="1">
    <source>
        <dbReference type="SAM" id="MobiDB-lite"/>
    </source>
</evidence>
<keyword evidence="3" id="KW-1185">Reference proteome</keyword>
<proteinExistence type="predicted"/>
<dbReference type="EMBL" id="VXIS01000275">
    <property type="protein sequence ID" value="KAA8895286.1"/>
    <property type="molecule type" value="Genomic_DNA"/>
</dbReference>
<evidence type="ECO:0000313" key="3">
    <source>
        <dbReference type="Proteomes" id="UP000326924"/>
    </source>
</evidence>
<feature type="compositionally biased region" description="Polar residues" evidence="1">
    <location>
        <begin position="167"/>
        <end position="182"/>
    </location>
</feature>
<feature type="region of interest" description="Disordered" evidence="1">
    <location>
        <begin position="167"/>
        <end position="191"/>
    </location>
</feature>
<dbReference type="OrthoDB" id="5395209at2759"/>
<evidence type="ECO:0000313" key="2">
    <source>
        <dbReference type="EMBL" id="KAA8895286.1"/>
    </source>
</evidence>
<accession>A0A5J5EJZ7</accession>
<feature type="region of interest" description="Disordered" evidence="1">
    <location>
        <begin position="105"/>
        <end position="145"/>
    </location>
</feature>
<gene>
    <name evidence="2" type="ORF">FN846DRAFT_970226</name>
</gene>
<dbReference type="InParanoid" id="A0A5J5EJZ7"/>
<sequence length="517" mass="57481">MADVEPASYFSSAPPLSWSLSDFTAAGHARYYWLSSLSAIETSGRPWDSQQKSVATDILNQDAYDLFFARLPPSRWGRSLFVKRTERPQAWEWCLQKARKDGTDEARAKVASVAADPDSGADQTRPTKRARQRGPRASGAGKGQKDALNIIDIHGAQAPVTVTISNGQNTTTATSQKQLTKTQKPKARKLATCPPDGETWILSSGTCVETQLLKHKGLLPQNLILDLSDPTVTKLFTKSELSEIRTSAKDLPPPRTLPSLSDVNTMTALRSLAVDLLRGEPNDVAGWAAFVLLFLTGFYQRSYAHVRHLEKTYENFWSNVLDSALLQGGEMYVMRGECQSSAMQARLNENRDLEDDVQAGERYDGIFKHYDTTFEAGFLEASRDDLASHARKLLADCRKTILAMRASIVHFNREHDDPDLLRNVECVSVVTSGVSARLIHMGWGGGHVCLVQRTEPVVVPKDVKNLPKISDTFVMVWRVVDILLRCRKAIDAAPSTRTTHAESSGWISDERKVNLRW</sequence>
<name>A0A5J5EJZ7_9PEZI</name>
<dbReference type="AlphaFoldDB" id="A0A5J5EJZ7"/>
<organism evidence="2 3">
    <name type="scientific">Sphaerosporella brunnea</name>
    <dbReference type="NCBI Taxonomy" id="1250544"/>
    <lineage>
        <taxon>Eukaryota</taxon>
        <taxon>Fungi</taxon>
        <taxon>Dikarya</taxon>
        <taxon>Ascomycota</taxon>
        <taxon>Pezizomycotina</taxon>
        <taxon>Pezizomycetes</taxon>
        <taxon>Pezizales</taxon>
        <taxon>Pyronemataceae</taxon>
        <taxon>Sphaerosporella</taxon>
    </lineage>
</organism>